<name>A0A0C9T2B2_PAXIN</name>
<feature type="region of interest" description="Disordered" evidence="3">
    <location>
        <begin position="57"/>
        <end position="76"/>
    </location>
</feature>
<protein>
    <recommendedName>
        <fullName evidence="4">ABC transporter domain-containing protein</fullName>
    </recommendedName>
</protein>
<evidence type="ECO:0000259" key="4">
    <source>
        <dbReference type="PROSITE" id="PS50893"/>
    </source>
</evidence>
<dbReference type="PANTHER" id="PTHR24221:SF503">
    <property type="entry name" value="MITOCHONDRIAL POTASSIUM CHANNEL ATP-BINDING SUBUNIT"/>
    <property type="match status" value="1"/>
</dbReference>
<evidence type="ECO:0000256" key="2">
    <source>
        <dbReference type="ARBA" id="ARBA00022840"/>
    </source>
</evidence>
<dbReference type="SUPFAM" id="SSF52540">
    <property type="entry name" value="P-loop containing nucleoside triphosphate hydrolases"/>
    <property type="match status" value="1"/>
</dbReference>
<dbReference type="GO" id="GO:0042626">
    <property type="term" value="F:ATPase-coupled transmembrane transporter activity"/>
    <property type="evidence" value="ECO:0007669"/>
    <property type="project" value="TreeGrafter"/>
</dbReference>
<keyword evidence="1" id="KW-0547">Nucleotide-binding</keyword>
<dbReference type="GO" id="GO:0005524">
    <property type="term" value="F:ATP binding"/>
    <property type="evidence" value="ECO:0007669"/>
    <property type="project" value="UniProtKB-KW"/>
</dbReference>
<feature type="domain" description="ABC transporter" evidence="4">
    <location>
        <begin position="79"/>
        <end position="348"/>
    </location>
</feature>
<accession>A0A0C9T2B2</accession>
<dbReference type="Proteomes" id="UP000053647">
    <property type="component" value="Unassembled WGS sequence"/>
</dbReference>
<organism evidence="5 6">
    <name type="scientific">Paxillus involutus ATCC 200175</name>
    <dbReference type="NCBI Taxonomy" id="664439"/>
    <lineage>
        <taxon>Eukaryota</taxon>
        <taxon>Fungi</taxon>
        <taxon>Dikarya</taxon>
        <taxon>Basidiomycota</taxon>
        <taxon>Agaricomycotina</taxon>
        <taxon>Agaricomycetes</taxon>
        <taxon>Agaricomycetidae</taxon>
        <taxon>Boletales</taxon>
        <taxon>Paxilineae</taxon>
        <taxon>Paxillaceae</taxon>
        <taxon>Paxillus</taxon>
    </lineage>
</organism>
<evidence type="ECO:0000313" key="5">
    <source>
        <dbReference type="EMBL" id="KIJ09855.1"/>
    </source>
</evidence>
<evidence type="ECO:0000256" key="3">
    <source>
        <dbReference type="SAM" id="MobiDB-lite"/>
    </source>
</evidence>
<reference evidence="5 6" key="1">
    <citation type="submission" date="2014-06" db="EMBL/GenBank/DDBJ databases">
        <authorList>
            <consortium name="DOE Joint Genome Institute"/>
            <person name="Kuo A."/>
            <person name="Kohler A."/>
            <person name="Nagy L.G."/>
            <person name="Floudas D."/>
            <person name="Copeland A."/>
            <person name="Barry K.W."/>
            <person name="Cichocki N."/>
            <person name="Veneault-Fourrey C."/>
            <person name="LaButti K."/>
            <person name="Lindquist E.A."/>
            <person name="Lipzen A."/>
            <person name="Lundell T."/>
            <person name="Morin E."/>
            <person name="Murat C."/>
            <person name="Sun H."/>
            <person name="Tunlid A."/>
            <person name="Henrissat B."/>
            <person name="Grigoriev I.V."/>
            <person name="Hibbett D.S."/>
            <person name="Martin F."/>
            <person name="Nordberg H.P."/>
            <person name="Cantor M.N."/>
            <person name="Hua S.X."/>
        </authorList>
    </citation>
    <scope>NUCLEOTIDE SEQUENCE [LARGE SCALE GENOMIC DNA]</scope>
    <source>
        <strain evidence="5 6">ATCC 200175</strain>
    </source>
</reference>
<dbReference type="InterPro" id="IPR039421">
    <property type="entry name" value="Type_1_exporter"/>
</dbReference>
<sequence length="351" mass="38718">MLPTRFSPSSITSIALLQQATGTLALSLGECGDNTSSLGSLCSQAKWLYEAINHQSSMPQGTEPFPRPNEKSSNEGMKISFRNVTLRYPDSSRDAIQNMTFDIAPGQLVLIVGGNGNGKSSTLKLLARLFDPTSGEILIDDQPLISYDIDQLRAAMSFLSQSPVVYPASVKENICLSLPPTLKISDEQVERAAQMGGCSKWISKLSNRYETQLQPSFNIDGHKVRRTSISGERKIGAMFRNVLTSLLGGEKQRLAAARTFMRLNNRDTRLVVVDEGTSNLDPVTERDILSEFRKSRSGKTMIFITHQYHHLAKDADQILCMKDDSVIERGTHNDLIRAGGEYAKLYNAQAA</sequence>
<dbReference type="InterPro" id="IPR003593">
    <property type="entry name" value="AAA+_ATPase"/>
</dbReference>
<dbReference type="InterPro" id="IPR003439">
    <property type="entry name" value="ABC_transporter-like_ATP-bd"/>
</dbReference>
<dbReference type="SMART" id="SM00382">
    <property type="entry name" value="AAA"/>
    <property type="match status" value="1"/>
</dbReference>
<dbReference type="GO" id="GO:0016887">
    <property type="term" value="F:ATP hydrolysis activity"/>
    <property type="evidence" value="ECO:0007669"/>
    <property type="project" value="InterPro"/>
</dbReference>
<dbReference type="Gene3D" id="3.40.50.300">
    <property type="entry name" value="P-loop containing nucleotide triphosphate hydrolases"/>
    <property type="match status" value="1"/>
</dbReference>
<dbReference type="Pfam" id="PF00005">
    <property type="entry name" value="ABC_tran"/>
    <property type="match status" value="1"/>
</dbReference>
<keyword evidence="2" id="KW-0067">ATP-binding</keyword>
<evidence type="ECO:0000256" key="1">
    <source>
        <dbReference type="ARBA" id="ARBA00022741"/>
    </source>
</evidence>
<evidence type="ECO:0000313" key="6">
    <source>
        <dbReference type="Proteomes" id="UP000053647"/>
    </source>
</evidence>
<gene>
    <name evidence="5" type="ORF">PAXINDRAFT_86857</name>
</gene>
<dbReference type="OrthoDB" id="6500128at2759"/>
<dbReference type="PANTHER" id="PTHR24221">
    <property type="entry name" value="ATP-BINDING CASSETTE SUB-FAMILY B"/>
    <property type="match status" value="1"/>
</dbReference>
<dbReference type="AlphaFoldDB" id="A0A0C9T2B2"/>
<proteinExistence type="predicted"/>
<reference evidence="6" key="2">
    <citation type="submission" date="2015-01" db="EMBL/GenBank/DDBJ databases">
        <title>Evolutionary Origins and Diversification of the Mycorrhizal Mutualists.</title>
        <authorList>
            <consortium name="DOE Joint Genome Institute"/>
            <consortium name="Mycorrhizal Genomics Consortium"/>
            <person name="Kohler A."/>
            <person name="Kuo A."/>
            <person name="Nagy L.G."/>
            <person name="Floudas D."/>
            <person name="Copeland A."/>
            <person name="Barry K.W."/>
            <person name="Cichocki N."/>
            <person name="Veneault-Fourrey C."/>
            <person name="LaButti K."/>
            <person name="Lindquist E.A."/>
            <person name="Lipzen A."/>
            <person name="Lundell T."/>
            <person name="Morin E."/>
            <person name="Murat C."/>
            <person name="Riley R."/>
            <person name="Ohm R."/>
            <person name="Sun H."/>
            <person name="Tunlid A."/>
            <person name="Henrissat B."/>
            <person name="Grigoriev I.V."/>
            <person name="Hibbett D.S."/>
            <person name="Martin F."/>
        </authorList>
    </citation>
    <scope>NUCLEOTIDE SEQUENCE [LARGE SCALE GENOMIC DNA]</scope>
    <source>
        <strain evidence="6">ATCC 200175</strain>
    </source>
</reference>
<dbReference type="GO" id="GO:0016020">
    <property type="term" value="C:membrane"/>
    <property type="evidence" value="ECO:0007669"/>
    <property type="project" value="TreeGrafter"/>
</dbReference>
<keyword evidence="6" id="KW-1185">Reference proteome</keyword>
<dbReference type="PROSITE" id="PS50893">
    <property type="entry name" value="ABC_TRANSPORTER_2"/>
    <property type="match status" value="1"/>
</dbReference>
<dbReference type="EMBL" id="KN819429">
    <property type="protein sequence ID" value="KIJ09855.1"/>
    <property type="molecule type" value="Genomic_DNA"/>
</dbReference>
<dbReference type="InterPro" id="IPR027417">
    <property type="entry name" value="P-loop_NTPase"/>
</dbReference>
<dbReference type="HOGENOM" id="CLU_000604_1_9_1"/>